<feature type="chain" id="PRO_5043881952" description="Ig-like domain-containing protein" evidence="10">
    <location>
        <begin position="17"/>
        <end position="328"/>
    </location>
</feature>
<keyword evidence="7" id="KW-0325">Glycoprotein</keyword>
<evidence type="ECO:0000313" key="12">
    <source>
        <dbReference type="Ensembl" id="ENSPNAP00000011353.2"/>
    </source>
</evidence>
<dbReference type="InterPro" id="IPR013783">
    <property type="entry name" value="Ig-like_fold"/>
</dbReference>
<feature type="domain" description="Ig-like" evidence="11">
    <location>
        <begin position="127"/>
        <end position="240"/>
    </location>
</feature>
<evidence type="ECO:0000256" key="2">
    <source>
        <dbReference type="ARBA" id="ARBA00022475"/>
    </source>
</evidence>
<evidence type="ECO:0000256" key="4">
    <source>
        <dbReference type="ARBA" id="ARBA00022859"/>
    </source>
</evidence>
<evidence type="ECO:0000256" key="7">
    <source>
        <dbReference type="ARBA" id="ARBA00023180"/>
    </source>
</evidence>
<reference evidence="12 13" key="1">
    <citation type="submission" date="2020-10" db="EMBL/GenBank/DDBJ databases">
        <title>Pygocentrus nattereri (red-bellied piranha) genome, fPygNat1, primary haplotype.</title>
        <authorList>
            <person name="Myers G."/>
            <person name="Meyer A."/>
            <person name="Karagic N."/>
            <person name="Pippel M."/>
            <person name="Winkler S."/>
            <person name="Tracey A."/>
            <person name="Wood J."/>
            <person name="Formenti G."/>
            <person name="Howe K."/>
            <person name="Fedrigo O."/>
            <person name="Jarvis E.D."/>
        </authorList>
    </citation>
    <scope>NUCLEOTIDE SEQUENCE [LARGE SCALE GENOMIC DNA]</scope>
</reference>
<feature type="region of interest" description="Disordered" evidence="8">
    <location>
        <begin position="304"/>
        <end position="328"/>
    </location>
</feature>
<dbReference type="GeneTree" id="ENSGT01030000234530"/>
<dbReference type="PROSITE" id="PS50835">
    <property type="entry name" value="IG_LIKE"/>
    <property type="match status" value="2"/>
</dbReference>
<dbReference type="PANTHER" id="PTHR19433">
    <property type="entry name" value="T-CELL RECEPTOR ALPHA CHAIN V REGION-RELATED"/>
    <property type="match status" value="1"/>
</dbReference>
<dbReference type="SUPFAM" id="SSF48726">
    <property type="entry name" value="Immunoglobulin"/>
    <property type="match status" value="2"/>
</dbReference>
<keyword evidence="3 10" id="KW-0732">Signal</keyword>
<evidence type="ECO:0000256" key="1">
    <source>
        <dbReference type="ARBA" id="ARBA00004236"/>
    </source>
</evidence>
<dbReference type="SMART" id="SM00409">
    <property type="entry name" value="IG"/>
    <property type="match status" value="2"/>
</dbReference>
<keyword evidence="4" id="KW-0391">Immunity</keyword>
<dbReference type="Proteomes" id="UP001501920">
    <property type="component" value="Chromosome 2"/>
</dbReference>
<dbReference type="GO" id="GO:0005886">
    <property type="term" value="C:plasma membrane"/>
    <property type="evidence" value="ECO:0007669"/>
    <property type="project" value="UniProtKB-SubCell"/>
</dbReference>
<keyword evidence="13" id="KW-1185">Reference proteome</keyword>
<dbReference type="InterPro" id="IPR013106">
    <property type="entry name" value="Ig_V-set"/>
</dbReference>
<dbReference type="OMA" id="CKEDRNY"/>
<feature type="domain" description="Ig-like" evidence="11">
    <location>
        <begin position="19"/>
        <end position="108"/>
    </location>
</feature>
<keyword evidence="6" id="KW-1015">Disulfide bond</keyword>
<dbReference type="RefSeq" id="XP_017537886.1">
    <property type="nucleotide sequence ID" value="XM_017682397.1"/>
</dbReference>
<reference evidence="12" key="2">
    <citation type="submission" date="2025-08" db="UniProtKB">
        <authorList>
            <consortium name="Ensembl"/>
        </authorList>
    </citation>
    <scope>IDENTIFICATION</scope>
</reference>
<reference evidence="12" key="3">
    <citation type="submission" date="2025-09" db="UniProtKB">
        <authorList>
            <consortium name="Ensembl"/>
        </authorList>
    </citation>
    <scope>IDENTIFICATION</scope>
</reference>
<keyword evidence="2" id="KW-1003">Cell membrane</keyword>
<dbReference type="GO" id="GO:0002376">
    <property type="term" value="P:immune system process"/>
    <property type="evidence" value="ECO:0007669"/>
    <property type="project" value="UniProtKB-KW"/>
</dbReference>
<evidence type="ECO:0000256" key="8">
    <source>
        <dbReference type="SAM" id="MobiDB-lite"/>
    </source>
</evidence>
<evidence type="ECO:0000256" key="5">
    <source>
        <dbReference type="ARBA" id="ARBA00023136"/>
    </source>
</evidence>
<organism evidence="12 13">
    <name type="scientific">Pygocentrus nattereri</name>
    <name type="common">Red-bellied piranha</name>
    <dbReference type="NCBI Taxonomy" id="42514"/>
    <lineage>
        <taxon>Eukaryota</taxon>
        <taxon>Metazoa</taxon>
        <taxon>Chordata</taxon>
        <taxon>Craniata</taxon>
        <taxon>Vertebrata</taxon>
        <taxon>Euteleostomi</taxon>
        <taxon>Actinopterygii</taxon>
        <taxon>Neopterygii</taxon>
        <taxon>Teleostei</taxon>
        <taxon>Ostariophysi</taxon>
        <taxon>Characiformes</taxon>
        <taxon>Characoidei</taxon>
        <taxon>Pygocentrus</taxon>
    </lineage>
</organism>
<dbReference type="Pfam" id="PF07686">
    <property type="entry name" value="V-set"/>
    <property type="match status" value="2"/>
</dbReference>
<feature type="transmembrane region" description="Helical" evidence="9">
    <location>
        <begin position="247"/>
        <end position="271"/>
    </location>
</feature>
<dbReference type="Gene3D" id="2.60.40.10">
    <property type="entry name" value="Immunoglobulins"/>
    <property type="match status" value="2"/>
</dbReference>
<comment type="subcellular location">
    <subcellularLocation>
        <location evidence="1">Cell membrane</location>
    </subcellularLocation>
</comment>
<sequence length="328" mass="36240">MFTLIITLCLFTTVNTDTSELQVQTVRSGSNVTIKCGHKMDSDSKTVFLAWYKQSLGKVPEYVVRSFGDERKPRFTQSFSKERFTLDEEASGLIINGIKEEDAGTYFCGKVKQNFVEFDSGTLLLFEAVKTDQHHVTEMVIKTGDSATLQCSVQSVNSNCSGDHSVYWIRHGSGESHPGIIYTHGNRSDECEKSSETDSPTQSCVYKLPKRNLSLSDAGTYYCAVAACGQILLGDQTKVTLQENSSWIIITLSISNVISIIMIIVLIGFLLKSQQKGATNTQQSHTNQAEDAKVVTYAALNFPMKRPSRKQMESQPIADGRQAPTASQ</sequence>
<dbReference type="PANTHER" id="PTHR19433:SF133">
    <property type="entry name" value="IMMUNE-TYPE RECEPTOR 5 PRECURSOR-RELATED"/>
    <property type="match status" value="1"/>
</dbReference>
<dbReference type="InterPro" id="IPR007110">
    <property type="entry name" value="Ig-like_dom"/>
</dbReference>
<dbReference type="AlphaFoldDB" id="A0A3B4CIW5"/>
<evidence type="ECO:0000256" key="6">
    <source>
        <dbReference type="ARBA" id="ARBA00023157"/>
    </source>
</evidence>
<keyword evidence="9" id="KW-1133">Transmembrane helix</keyword>
<feature type="signal peptide" evidence="10">
    <location>
        <begin position="1"/>
        <end position="16"/>
    </location>
</feature>
<accession>A0A3B4CIW5</accession>
<evidence type="ECO:0000313" key="13">
    <source>
        <dbReference type="Proteomes" id="UP001501920"/>
    </source>
</evidence>
<dbReference type="Ensembl" id="ENSPNAT00000018297.2">
    <property type="protein sequence ID" value="ENSPNAP00000011353.2"/>
    <property type="gene ID" value="ENSPNAG00000030742.1"/>
</dbReference>
<dbReference type="GO" id="GO:0009617">
    <property type="term" value="P:response to bacterium"/>
    <property type="evidence" value="ECO:0007669"/>
    <property type="project" value="TreeGrafter"/>
</dbReference>
<dbReference type="GeneID" id="108411037"/>
<name>A0A3B4CIW5_PYGNA</name>
<protein>
    <recommendedName>
        <fullName evidence="11">Ig-like domain-containing protein</fullName>
    </recommendedName>
</protein>
<dbReference type="CDD" id="cd00099">
    <property type="entry name" value="IgV"/>
    <property type="match status" value="1"/>
</dbReference>
<dbReference type="InterPro" id="IPR052051">
    <property type="entry name" value="TCR_complex_component"/>
</dbReference>
<evidence type="ECO:0000256" key="9">
    <source>
        <dbReference type="SAM" id="Phobius"/>
    </source>
</evidence>
<evidence type="ECO:0000256" key="3">
    <source>
        <dbReference type="ARBA" id="ARBA00022729"/>
    </source>
</evidence>
<dbReference type="InterPro" id="IPR036179">
    <property type="entry name" value="Ig-like_dom_sf"/>
</dbReference>
<keyword evidence="9" id="KW-0812">Transmembrane</keyword>
<keyword evidence="5 9" id="KW-0472">Membrane</keyword>
<evidence type="ECO:0000259" key="11">
    <source>
        <dbReference type="PROSITE" id="PS50835"/>
    </source>
</evidence>
<dbReference type="InterPro" id="IPR003599">
    <property type="entry name" value="Ig_sub"/>
</dbReference>
<evidence type="ECO:0000256" key="10">
    <source>
        <dbReference type="SAM" id="SignalP"/>
    </source>
</evidence>
<proteinExistence type="predicted"/>
<dbReference type="SMART" id="SM00406">
    <property type="entry name" value="IGv"/>
    <property type="match status" value="2"/>
</dbReference>